<evidence type="ECO:0000313" key="3">
    <source>
        <dbReference type="EMBL" id="MFC6646505.1"/>
    </source>
</evidence>
<dbReference type="Gene3D" id="3.40.710.10">
    <property type="entry name" value="DD-peptidase/beta-lactamase superfamily"/>
    <property type="match status" value="1"/>
</dbReference>
<feature type="region of interest" description="Disordered" evidence="1">
    <location>
        <begin position="213"/>
        <end position="233"/>
    </location>
</feature>
<protein>
    <submittedName>
        <fullName evidence="3">Serine hydrolase domain-containing protein</fullName>
        <ecNumber evidence="3">3.-.-.-</ecNumber>
    </submittedName>
</protein>
<organism evidence="3 4">
    <name type="scientific">Granulicella cerasi</name>
    <dbReference type="NCBI Taxonomy" id="741063"/>
    <lineage>
        <taxon>Bacteria</taxon>
        <taxon>Pseudomonadati</taxon>
        <taxon>Acidobacteriota</taxon>
        <taxon>Terriglobia</taxon>
        <taxon>Terriglobales</taxon>
        <taxon>Acidobacteriaceae</taxon>
        <taxon>Granulicella</taxon>
    </lineage>
</organism>
<dbReference type="Proteomes" id="UP001596391">
    <property type="component" value="Unassembled WGS sequence"/>
</dbReference>
<feature type="compositionally biased region" description="Polar residues" evidence="1">
    <location>
        <begin position="214"/>
        <end position="228"/>
    </location>
</feature>
<comment type="caution">
    <text evidence="3">The sequence shown here is derived from an EMBL/GenBank/DDBJ whole genome shotgun (WGS) entry which is preliminary data.</text>
</comment>
<dbReference type="PANTHER" id="PTHR43283:SF3">
    <property type="entry name" value="BETA-LACTAMASE FAMILY PROTEIN (AFU_ORTHOLOGUE AFUA_5G07500)"/>
    <property type="match status" value="1"/>
</dbReference>
<dbReference type="EMBL" id="JBHSWI010000001">
    <property type="protein sequence ID" value="MFC6646505.1"/>
    <property type="molecule type" value="Genomic_DNA"/>
</dbReference>
<reference evidence="4" key="1">
    <citation type="journal article" date="2019" name="Int. J. Syst. Evol. Microbiol.">
        <title>The Global Catalogue of Microorganisms (GCM) 10K type strain sequencing project: providing services to taxonomists for standard genome sequencing and annotation.</title>
        <authorList>
            <consortium name="The Broad Institute Genomics Platform"/>
            <consortium name="The Broad Institute Genome Sequencing Center for Infectious Disease"/>
            <person name="Wu L."/>
            <person name="Ma J."/>
        </authorList>
    </citation>
    <scope>NUCLEOTIDE SEQUENCE [LARGE SCALE GENOMIC DNA]</scope>
    <source>
        <strain evidence="4">CGMCC 1.16026</strain>
    </source>
</reference>
<gene>
    <name evidence="3" type="ORF">ACFQBQ_13090</name>
</gene>
<feature type="domain" description="Beta-lactamase-related" evidence="2">
    <location>
        <begin position="3"/>
        <end position="338"/>
    </location>
</feature>
<evidence type="ECO:0000259" key="2">
    <source>
        <dbReference type="Pfam" id="PF00144"/>
    </source>
</evidence>
<accession>A0ABW1ZDL7</accession>
<proteinExistence type="predicted"/>
<sequence>MTAVLQPFLDKGILTGAVILTADQERILDLEAFGSRDVAQHQAMTTSDEFWIASMTKAFTAAAVTMLVDDGKLSLNDPVEKYLPEFRGQQVLVGGKLVPAIHPILLREVLSSTSCLPFSSSWERAHGKLDQRPLKVAVAEFAFEPLRCQPGTSFLYSNEGFSTAARVLEVITGKPYELFLQQRIFDPLGMTDTTFWPSGKQLARLATTYRADQASRTNDPATNDQLTPPFSDHSKRYPMPAGGLFSTATDVAHFCQMLLGHGVYQGRRLLSDSAVATMFANQAAPTATDGSGNPARYGLGLYIRSDGVGHPGAYKTEMRLDTQHDLITVFMVQQQGPWLSKDGDRMVGLLHDTWLKLSTTTSTLGTKGNTP</sequence>
<dbReference type="Pfam" id="PF00144">
    <property type="entry name" value="Beta-lactamase"/>
    <property type="match status" value="1"/>
</dbReference>
<dbReference type="InterPro" id="IPR001466">
    <property type="entry name" value="Beta-lactam-related"/>
</dbReference>
<dbReference type="RefSeq" id="WP_263370167.1">
    <property type="nucleotide sequence ID" value="NZ_JAGSYD010000001.1"/>
</dbReference>
<name>A0ABW1ZDL7_9BACT</name>
<dbReference type="EC" id="3.-.-.-" evidence="3"/>
<keyword evidence="4" id="KW-1185">Reference proteome</keyword>
<evidence type="ECO:0000313" key="4">
    <source>
        <dbReference type="Proteomes" id="UP001596391"/>
    </source>
</evidence>
<dbReference type="GO" id="GO:0016787">
    <property type="term" value="F:hydrolase activity"/>
    <property type="evidence" value="ECO:0007669"/>
    <property type="project" value="UniProtKB-KW"/>
</dbReference>
<dbReference type="SUPFAM" id="SSF56601">
    <property type="entry name" value="beta-lactamase/transpeptidase-like"/>
    <property type="match status" value="1"/>
</dbReference>
<evidence type="ECO:0000256" key="1">
    <source>
        <dbReference type="SAM" id="MobiDB-lite"/>
    </source>
</evidence>
<dbReference type="PANTHER" id="PTHR43283">
    <property type="entry name" value="BETA-LACTAMASE-RELATED"/>
    <property type="match status" value="1"/>
</dbReference>
<dbReference type="InterPro" id="IPR050789">
    <property type="entry name" value="Diverse_Enzym_Activities"/>
</dbReference>
<dbReference type="InterPro" id="IPR012338">
    <property type="entry name" value="Beta-lactam/transpept-like"/>
</dbReference>
<keyword evidence="3" id="KW-0378">Hydrolase</keyword>